<evidence type="ECO:0000256" key="3">
    <source>
        <dbReference type="ARBA" id="ARBA00022679"/>
    </source>
</evidence>
<feature type="domain" description="L,D-TPase catalytic" evidence="9">
    <location>
        <begin position="147"/>
        <end position="336"/>
    </location>
</feature>
<feature type="active site" description="Proton donor/acceptor" evidence="7">
    <location>
        <position position="281"/>
    </location>
</feature>
<comment type="similarity">
    <text evidence="2">Belongs to the YkuD family.</text>
</comment>
<dbReference type="SUPFAM" id="SSF141523">
    <property type="entry name" value="L,D-transpeptidase catalytic domain-like"/>
    <property type="match status" value="1"/>
</dbReference>
<comment type="pathway">
    <text evidence="1 7">Cell wall biogenesis; peptidoglycan biosynthesis.</text>
</comment>
<feature type="chain" id="PRO_5011666626" evidence="8">
    <location>
        <begin position="23"/>
        <end position="374"/>
    </location>
</feature>
<evidence type="ECO:0000256" key="5">
    <source>
        <dbReference type="ARBA" id="ARBA00022984"/>
    </source>
</evidence>
<proteinExistence type="inferred from homology"/>
<evidence type="ECO:0000256" key="4">
    <source>
        <dbReference type="ARBA" id="ARBA00022960"/>
    </source>
</evidence>
<dbReference type="PANTHER" id="PTHR41533:SF2">
    <property type="entry name" value="BLR7131 PROTEIN"/>
    <property type="match status" value="1"/>
</dbReference>
<keyword evidence="4 7" id="KW-0133">Cell shape</keyword>
<sequence length="374" mass="42404">MCLTKLKIIFIFVALSNSNVRAQQPQNWKTFWQAAGADTSICSLDSASLSLQAYLIAYGRRDDRIPWSIGEHIDSAKITQIVQNVLSGKADGIAAMKSLEPAFQPYQQLRQLVDRILETKADSLLDWPLLRHSLNEYRLLNRAASQMIIQVNVPSATLRVLDRSGDLLLECPVIVGSPSRPTPIFGAYLTGIITYPYWNVPRSIATKEFLPKIRRNPSGFLSAMKLQVLNSQGIVMDAENIDWKNLSAKNFPYRLRQSTGCDNALGLIKFDIDSPYNVYLHDTNHRELFDEEYRFLSHGCIRVAEPVKLANLLMHRDLLPETFTEDRFHNIRSSMFALPSPVPVLITYALLEAAPDGALYHHKDIYRRIKAIHP</sequence>
<accession>A0A1G7M2D1</accession>
<keyword evidence="6 7" id="KW-0961">Cell wall biogenesis/degradation</keyword>
<dbReference type="Gene3D" id="2.40.440.10">
    <property type="entry name" value="L,D-transpeptidase catalytic domain-like"/>
    <property type="match status" value="1"/>
</dbReference>
<reference evidence="11" key="1">
    <citation type="submission" date="2016-10" db="EMBL/GenBank/DDBJ databases">
        <authorList>
            <person name="Varghese N."/>
            <person name="Submissions S."/>
        </authorList>
    </citation>
    <scope>NUCLEOTIDE SEQUENCE [LARGE SCALE GENOMIC DNA]</scope>
    <source>
        <strain evidence="11">DSM 25329</strain>
    </source>
</reference>
<organism evidence="10 11">
    <name type="scientific">Dyadobacter soli</name>
    <dbReference type="NCBI Taxonomy" id="659014"/>
    <lineage>
        <taxon>Bacteria</taxon>
        <taxon>Pseudomonadati</taxon>
        <taxon>Bacteroidota</taxon>
        <taxon>Cytophagia</taxon>
        <taxon>Cytophagales</taxon>
        <taxon>Spirosomataceae</taxon>
        <taxon>Dyadobacter</taxon>
    </lineage>
</organism>
<keyword evidence="11" id="KW-1185">Reference proteome</keyword>
<evidence type="ECO:0000313" key="11">
    <source>
        <dbReference type="Proteomes" id="UP000198748"/>
    </source>
</evidence>
<keyword evidence="3" id="KW-0808">Transferase</keyword>
<dbReference type="GO" id="GO:0071555">
    <property type="term" value="P:cell wall organization"/>
    <property type="evidence" value="ECO:0007669"/>
    <property type="project" value="UniProtKB-UniRule"/>
</dbReference>
<evidence type="ECO:0000256" key="1">
    <source>
        <dbReference type="ARBA" id="ARBA00004752"/>
    </source>
</evidence>
<evidence type="ECO:0000313" key="10">
    <source>
        <dbReference type="EMBL" id="SDF55784.1"/>
    </source>
</evidence>
<dbReference type="AlphaFoldDB" id="A0A1G7M2D1"/>
<dbReference type="GO" id="GO:0009252">
    <property type="term" value="P:peptidoglycan biosynthetic process"/>
    <property type="evidence" value="ECO:0007669"/>
    <property type="project" value="UniProtKB-UniPathway"/>
</dbReference>
<dbReference type="STRING" id="659014.SAMN04487996_111140"/>
<gene>
    <name evidence="10" type="ORF">SAMN04487996_111140</name>
</gene>
<dbReference type="EMBL" id="FNAN01000011">
    <property type="protein sequence ID" value="SDF55784.1"/>
    <property type="molecule type" value="Genomic_DNA"/>
</dbReference>
<dbReference type="InterPro" id="IPR005490">
    <property type="entry name" value="LD_TPept_cat_dom"/>
</dbReference>
<dbReference type="GO" id="GO:0016740">
    <property type="term" value="F:transferase activity"/>
    <property type="evidence" value="ECO:0007669"/>
    <property type="project" value="UniProtKB-KW"/>
</dbReference>
<evidence type="ECO:0000256" key="8">
    <source>
        <dbReference type="SAM" id="SignalP"/>
    </source>
</evidence>
<protein>
    <submittedName>
        <fullName evidence="10">L,D-transpeptidase catalytic domain</fullName>
    </submittedName>
</protein>
<dbReference type="OrthoDB" id="9778545at2"/>
<dbReference type="UniPathway" id="UPA00219"/>
<dbReference type="PROSITE" id="PS52029">
    <property type="entry name" value="LD_TPASE"/>
    <property type="match status" value="1"/>
</dbReference>
<dbReference type="Proteomes" id="UP000198748">
    <property type="component" value="Unassembled WGS sequence"/>
</dbReference>
<keyword evidence="5 7" id="KW-0573">Peptidoglycan synthesis</keyword>
<dbReference type="InterPro" id="IPR052905">
    <property type="entry name" value="LD-transpeptidase_YkuD-like"/>
</dbReference>
<dbReference type="CDD" id="cd16913">
    <property type="entry name" value="YkuD_like"/>
    <property type="match status" value="1"/>
</dbReference>
<evidence type="ECO:0000259" key="9">
    <source>
        <dbReference type="PROSITE" id="PS52029"/>
    </source>
</evidence>
<dbReference type="GO" id="GO:0008360">
    <property type="term" value="P:regulation of cell shape"/>
    <property type="evidence" value="ECO:0007669"/>
    <property type="project" value="UniProtKB-UniRule"/>
</dbReference>
<keyword evidence="8" id="KW-0732">Signal</keyword>
<dbReference type="Pfam" id="PF03734">
    <property type="entry name" value="YkuD"/>
    <property type="match status" value="1"/>
</dbReference>
<dbReference type="PANTHER" id="PTHR41533">
    <property type="entry name" value="L,D-TRANSPEPTIDASE HI_1667-RELATED"/>
    <property type="match status" value="1"/>
</dbReference>
<dbReference type="GO" id="GO:0004180">
    <property type="term" value="F:carboxypeptidase activity"/>
    <property type="evidence" value="ECO:0007669"/>
    <property type="project" value="UniProtKB-ARBA"/>
</dbReference>
<dbReference type="InterPro" id="IPR038063">
    <property type="entry name" value="Transpep_catalytic_dom"/>
</dbReference>
<evidence type="ECO:0000256" key="6">
    <source>
        <dbReference type="ARBA" id="ARBA00023316"/>
    </source>
</evidence>
<feature type="signal peptide" evidence="8">
    <location>
        <begin position="1"/>
        <end position="22"/>
    </location>
</feature>
<name>A0A1G7M2D1_9BACT</name>
<feature type="active site" description="Nucleophile" evidence="7">
    <location>
        <position position="300"/>
    </location>
</feature>
<evidence type="ECO:0000256" key="7">
    <source>
        <dbReference type="PROSITE-ProRule" id="PRU01373"/>
    </source>
</evidence>
<evidence type="ECO:0000256" key="2">
    <source>
        <dbReference type="ARBA" id="ARBA00005992"/>
    </source>
</evidence>